<sequence length="1102" mass="122155">MKRPINLSLTLSQARSLAALLESSGLHEELYEEDGYEHAGLSTIFTELLIRLSIYEQDDELDHAMDGEPYECLPPTPAILQPLSACADWHVPAPTHSYNDAFSLADGRPPLMNIDSPKCADSSYDLGSPMTLSTPEAQRVLSNEQDSSLTYAVFGGESPCTPIASRSPSLSPTLSRRTTSLSFQSFQPMALPAAGLRRVFTQLSRSARAGGGGGGGGAGTGGTAINWDPTCRRGAQTIVADVIQQINQYPDQIGLVDPQQQPYQLVDHGRQEHDGYAEGNSDDAHNAAFEGQQTQQEQHVQVWDKAAQLPPSNIILSATTRIIPVAERQALSQLAKTLITRIAIHFDKVTLGDLSLFNPHEVMDFFDHIFSDRRHLSSHNELQGLAKVAHDCYGIEQMGNVLRFMYMMKIITFRIGVHNEAAHNGQARKSVLRQLRKNGDDVLSSLSIGTLERYVVEGSKVCLLLGAGSIYFVGMFAWVATKAELSDLTSTDAIRLAALIRCPDDSTHGKLVRESIIPGIDYLRRRYPFSLPSLYTELNRWRFDCPEMIDCSNIFTTDTLMDSLDYDSFVKGRDWEVWEQCLTPLSSHNLLLTQQPAPLPIASPPPLPLLPMPVSPPRYPVTSTLAFSIPRPLALLPPQPSTSPPPIPPLPLNSPPPLPPQPLISPPPLPPRLLTSPPRLLTSPPLPPQPFASPPPLPLSSPPLQPPFPPPPPPSLPTTELFLIETNFDPNHGVNKNITFPRGDNMSQTKQRQDWTQNERDKVNQYKVVAITGEELKAKIIKQLKHGYKQYHDPQGELVEDQNDKAYIYAPNDVLRQSKVVRFNGRHKKVIAIVCTGLHNQIKSRLLRPLEAVFGDQLKRHNSFITPFDPFYSLHFSFYNRYSVKAPKNTEKQNFNVDPCTIQKKDKKKKANTAQFIPRASGEIRDHPAKYGAMQQMMAPVFTFIDKLVEKHLPEDHKDLKEFVEALPGNAVSPASPFSGFVINLNAVTQAHRDWNDQSICVVTVISDPDCEGGELVLVEPGLVLDLKCGDMVIFPSSQLSHFNLHFKGIRASVVCHSDKYATSWLADRNGWQYYPLFKSQRGRKAGTKGVGKASAKQSSAI</sequence>
<name>A0ACD3A1Y8_9AGAR</name>
<proteinExistence type="predicted"/>
<accession>A0ACD3A1Y8</accession>
<reference evidence="1 2" key="1">
    <citation type="journal article" date="2019" name="Nat. Ecol. Evol.">
        <title>Megaphylogeny resolves global patterns of mushroom evolution.</title>
        <authorList>
            <person name="Varga T."/>
            <person name="Krizsan K."/>
            <person name="Foldi C."/>
            <person name="Dima B."/>
            <person name="Sanchez-Garcia M."/>
            <person name="Sanchez-Ramirez S."/>
            <person name="Szollosi G.J."/>
            <person name="Szarkandi J.G."/>
            <person name="Papp V."/>
            <person name="Albert L."/>
            <person name="Andreopoulos W."/>
            <person name="Angelini C."/>
            <person name="Antonin V."/>
            <person name="Barry K.W."/>
            <person name="Bougher N.L."/>
            <person name="Buchanan P."/>
            <person name="Buyck B."/>
            <person name="Bense V."/>
            <person name="Catcheside P."/>
            <person name="Chovatia M."/>
            <person name="Cooper J."/>
            <person name="Damon W."/>
            <person name="Desjardin D."/>
            <person name="Finy P."/>
            <person name="Geml J."/>
            <person name="Haridas S."/>
            <person name="Hughes K."/>
            <person name="Justo A."/>
            <person name="Karasinski D."/>
            <person name="Kautmanova I."/>
            <person name="Kiss B."/>
            <person name="Kocsube S."/>
            <person name="Kotiranta H."/>
            <person name="LaButti K.M."/>
            <person name="Lechner B.E."/>
            <person name="Liimatainen K."/>
            <person name="Lipzen A."/>
            <person name="Lukacs Z."/>
            <person name="Mihaltcheva S."/>
            <person name="Morgado L.N."/>
            <person name="Niskanen T."/>
            <person name="Noordeloos M.E."/>
            <person name="Ohm R.A."/>
            <person name="Ortiz-Santana B."/>
            <person name="Ovrebo C."/>
            <person name="Racz N."/>
            <person name="Riley R."/>
            <person name="Savchenko A."/>
            <person name="Shiryaev A."/>
            <person name="Soop K."/>
            <person name="Spirin V."/>
            <person name="Szebenyi C."/>
            <person name="Tomsovsky M."/>
            <person name="Tulloss R.E."/>
            <person name="Uehling J."/>
            <person name="Grigoriev I.V."/>
            <person name="Vagvolgyi C."/>
            <person name="Papp T."/>
            <person name="Martin F.M."/>
            <person name="Miettinen O."/>
            <person name="Hibbett D.S."/>
            <person name="Nagy L.G."/>
        </authorList>
    </citation>
    <scope>NUCLEOTIDE SEQUENCE [LARGE SCALE GENOMIC DNA]</scope>
    <source>
        <strain evidence="1 2">NL-1719</strain>
    </source>
</reference>
<organism evidence="1 2">
    <name type="scientific">Pluteus cervinus</name>
    <dbReference type="NCBI Taxonomy" id="181527"/>
    <lineage>
        <taxon>Eukaryota</taxon>
        <taxon>Fungi</taxon>
        <taxon>Dikarya</taxon>
        <taxon>Basidiomycota</taxon>
        <taxon>Agaricomycotina</taxon>
        <taxon>Agaricomycetes</taxon>
        <taxon>Agaricomycetidae</taxon>
        <taxon>Agaricales</taxon>
        <taxon>Pluteineae</taxon>
        <taxon>Pluteaceae</taxon>
        <taxon>Pluteus</taxon>
    </lineage>
</organism>
<dbReference type="Proteomes" id="UP000308600">
    <property type="component" value="Unassembled WGS sequence"/>
</dbReference>
<keyword evidence="2" id="KW-1185">Reference proteome</keyword>
<dbReference type="EMBL" id="ML208916">
    <property type="protein sequence ID" value="TFK59691.1"/>
    <property type="molecule type" value="Genomic_DNA"/>
</dbReference>
<evidence type="ECO:0000313" key="2">
    <source>
        <dbReference type="Proteomes" id="UP000308600"/>
    </source>
</evidence>
<protein>
    <submittedName>
        <fullName evidence="1">Uncharacterized protein</fullName>
    </submittedName>
</protein>
<evidence type="ECO:0000313" key="1">
    <source>
        <dbReference type="EMBL" id="TFK59691.1"/>
    </source>
</evidence>
<gene>
    <name evidence="1" type="ORF">BDN72DRAFT_905623</name>
</gene>